<comment type="caution">
    <text evidence="1">The sequence shown here is derived from an EMBL/GenBank/DDBJ whole genome shotgun (WGS) entry which is preliminary data.</text>
</comment>
<evidence type="ECO:0000313" key="2">
    <source>
        <dbReference type="Proteomes" id="UP001153069"/>
    </source>
</evidence>
<dbReference type="Proteomes" id="UP001153069">
    <property type="component" value="Unassembled WGS sequence"/>
</dbReference>
<accession>A0A9N8EI28</accession>
<organism evidence="1 2">
    <name type="scientific">Seminavis robusta</name>
    <dbReference type="NCBI Taxonomy" id="568900"/>
    <lineage>
        <taxon>Eukaryota</taxon>
        <taxon>Sar</taxon>
        <taxon>Stramenopiles</taxon>
        <taxon>Ochrophyta</taxon>
        <taxon>Bacillariophyta</taxon>
        <taxon>Bacillariophyceae</taxon>
        <taxon>Bacillariophycidae</taxon>
        <taxon>Naviculales</taxon>
        <taxon>Naviculaceae</taxon>
        <taxon>Seminavis</taxon>
    </lineage>
</organism>
<name>A0A9N8EI28_9STRA</name>
<keyword evidence="2" id="KW-1185">Reference proteome</keyword>
<gene>
    <name evidence="1" type="ORF">SEMRO_1134_G244960.1</name>
</gene>
<dbReference type="EMBL" id="CAICTM010001132">
    <property type="protein sequence ID" value="CAB9520785.1"/>
    <property type="molecule type" value="Genomic_DNA"/>
</dbReference>
<proteinExistence type="predicted"/>
<reference evidence="1" key="1">
    <citation type="submission" date="2020-06" db="EMBL/GenBank/DDBJ databases">
        <authorList>
            <consortium name="Plant Systems Biology data submission"/>
        </authorList>
    </citation>
    <scope>NUCLEOTIDE SEQUENCE</scope>
    <source>
        <strain evidence="1">D6</strain>
    </source>
</reference>
<sequence>MTLGQQPRQDTMETRQFYCRQQQKIKDRQTSGDWSVLIHIGDVDEEENSSKQLEGDRDYDDDANYTIPLDDDLVLVGEVLISDDEEEEEEKNEIVPEEEHGCDIYVEENYADAVGVEVLRLAGSRISPANGGKPKRALLISVVSDSAGSSAALEDGFGFECLLSHVTDGMCHAETVATDPTNTLLQTLKQCRDHFALR</sequence>
<evidence type="ECO:0000313" key="1">
    <source>
        <dbReference type="EMBL" id="CAB9520785.1"/>
    </source>
</evidence>
<protein>
    <submittedName>
        <fullName evidence="1">Uncharacterized protein</fullName>
    </submittedName>
</protein>
<dbReference type="AlphaFoldDB" id="A0A9N8EI28"/>